<organism evidence="11 12">
    <name type="scientific">Clostridium aminobutyricum</name>
    <dbReference type="NCBI Taxonomy" id="33953"/>
    <lineage>
        <taxon>Bacteria</taxon>
        <taxon>Bacillati</taxon>
        <taxon>Bacillota</taxon>
        <taxon>Clostridia</taxon>
        <taxon>Eubacteriales</taxon>
        <taxon>Clostridiaceae</taxon>
        <taxon>Clostridium</taxon>
    </lineage>
</organism>
<dbReference type="Pfam" id="PF00730">
    <property type="entry name" value="HhH-GPD"/>
    <property type="match status" value="1"/>
</dbReference>
<keyword evidence="3" id="KW-0227">DNA damage</keyword>
<evidence type="ECO:0000256" key="5">
    <source>
        <dbReference type="ARBA" id="ARBA00023204"/>
    </source>
</evidence>
<reference evidence="11" key="1">
    <citation type="submission" date="2021-02" db="EMBL/GenBank/DDBJ databases">
        <title>Abyssanaerobacter marinus gen.nov., sp., nov, anaerobic bacterium isolated from the Onnuri vent field of Indian Ocean and suggestion of Mogibacteriaceae fam. nov., and proposal of reclassification of ambiguous this family's genus member.</title>
        <authorList>
            <person name="Kim Y.J."/>
            <person name="Yang J.-A."/>
        </authorList>
    </citation>
    <scope>NUCLEOTIDE SEQUENCE</scope>
    <source>
        <strain evidence="11">DSM 2634</strain>
    </source>
</reference>
<dbReference type="PANTHER" id="PTHR10242:SF2">
    <property type="entry name" value="N-GLYCOSYLASE_DNA LYASE"/>
    <property type="match status" value="1"/>
</dbReference>
<dbReference type="GO" id="GO:0008534">
    <property type="term" value="F:oxidized purine nucleobase lesion DNA N-glycosylase activity"/>
    <property type="evidence" value="ECO:0007669"/>
    <property type="project" value="InterPro"/>
</dbReference>
<dbReference type="Proteomes" id="UP000664545">
    <property type="component" value="Unassembled WGS sequence"/>
</dbReference>
<proteinExistence type="inferred from homology"/>
<dbReference type="Gene3D" id="1.10.340.30">
    <property type="entry name" value="Hypothetical protein, domain 2"/>
    <property type="match status" value="1"/>
</dbReference>
<dbReference type="PANTHER" id="PTHR10242">
    <property type="entry name" value="8-OXOGUANINE DNA GLYCOSYLASE"/>
    <property type="match status" value="1"/>
</dbReference>
<evidence type="ECO:0000256" key="6">
    <source>
        <dbReference type="ARBA" id="ARBA00023239"/>
    </source>
</evidence>
<evidence type="ECO:0000256" key="8">
    <source>
        <dbReference type="ARBA" id="ARBA00023295"/>
    </source>
</evidence>
<dbReference type="Gene3D" id="3.30.310.260">
    <property type="match status" value="1"/>
</dbReference>
<evidence type="ECO:0000259" key="10">
    <source>
        <dbReference type="SMART" id="SM00478"/>
    </source>
</evidence>
<protein>
    <recommendedName>
        <fullName evidence="2">DNA-(apurinic or apyrimidinic site) lyase</fullName>
        <ecNumber evidence="2">4.2.99.18</ecNumber>
    </recommendedName>
</protein>
<comment type="caution">
    <text evidence="11">The sequence shown here is derived from an EMBL/GenBank/DDBJ whole genome shotgun (WGS) entry which is preliminary data.</text>
</comment>
<keyword evidence="8" id="KW-0326">Glycosidase</keyword>
<dbReference type="InterPro" id="IPR003265">
    <property type="entry name" value="HhH-GPD_domain"/>
</dbReference>
<feature type="domain" description="HhH-GPD" evidence="10">
    <location>
        <begin position="121"/>
        <end position="293"/>
    </location>
</feature>
<keyword evidence="6" id="KW-0456">Lyase</keyword>
<dbReference type="EC" id="4.2.99.18" evidence="2"/>
<keyword evidence="12" id="KW-1185">Reference proteome</keyword>
<dbReference type="InterPro" id="IPR011257">
    <property type="entry name" value="DNA_glycosylase"/>
</dbReference>
<dbReference type="SUPFAM" id="SSF48150">
    <property type="entry name" value="DNA-glycosylase"/>
    <property type="match status" value="1"/>
</dbReference>
<dbReference type="AlphaFoldDB" id="A0A939DAS3"/>
<dbReference type="InterPro" id="IPR023170">
    <property type="entry name" value="HhH_base_excis_C"/>
</dbReference>
<accession>A0A939DAS3</accession>
<evidence type="ECO:0000256" key="2">
    <source>
        <dbReference type="ARBA" id="ARBA00012720"/>
    </source>
</evidence>
<dbReference type="InterPro" id="IPR012904">
    <property type="entry name" value="OGG_N"/>
</dbReference>
<evidence type="ECO:0000256" key="4">
    <source>
        <dbReference type="ARBA" id="ARBA00022801"/>
    </source>
</evidence>
<comment type="catalytic activity">
    <reaction evidence="9">
        <text>2'-deoxyribonucleotide-(2'-deoxyribose 5'-phosphate)-2'-deoxyribonucleotide-DNA = a 3'-end 2'-deoxyribonucleotide-(2,3-dehydro-2,3-deoxyribose 5'-phosphate)-DNA + a 5'-end 5'-phospho-2'-deoxyribonucleoside-DNA + H(+)</text>
        <dbReference type="Rhea" id="RHEA:66592"/>
        <dbReference type="Rhea" id="RHEA-COMP:13180"/>
        <dbReference type="Rhea" id="RHEA-COMP:16897"/>
        <dbReference type="Rhea" id="RHEA-COMP:17067"/>
        <dbReference type="ChEBI" id="CHEBI:15378"/>
        <dbReference type="ChEBI" id="CHEBI:136412"/>
        <dbReference type="ChEBI" id="CHEBI:157695"/>
        <dbReference type="ChEBI" id="CHEBI:167181"/>
        <dbReference type="EC" id="4.2.99.18"/>
    </reaction>
</comment>
<keyword evidence="4" id="KW-0378">Hydrolase</keyword>
<dbReference type="GO" id="GO:0006284">
    <property type="term" value="P:base-excision repair"/>
    <property type="evidence" value="ECO:0007669"/>
    <property type="project" value="InterPro"/>
</dbReference>
<dbReference type="Gene3D" id="1.10.1670.10">
    <property type="entry name" value="Helix-hairpin-Helix base-excision DNA repair enzymes (C-terminal)"/>
    <property type="match status" value="1"/>
</dbReference>
<evidence type="ECO:0000256" key="1">
    <source>
        <dbReference type="ARBA" id="ARBA00010679"/>
    </source>
</evidence>
<comment type="similarity">
    <text evidence="1">Belongs to the type-1 OGG1 family.</text>
</comment>
<evidence type="ECO:0000256" key="9">
    <source>
        <dbReference type="ARBA" id="ARBA00044632"/>
    </source>
</evidence>
<dbReference type="GO" id="GO:0003684">
    <property type="term" value="F:damaged DNA binding"/>
    <property type="evidence" value="ECO:0007669"/>
    <property type="project" value="InterPro"/>
</dbReference>
<dbReference type="CDD" id="cd00056">
    <property type="entry name" value="ENDO3c"/>
    <property type="match status" value="1"/>
</dbReference>
<gene>
    <name evidence="11" type="ORF">JYB65_13150</name>
</gene>
<evidence type="ECO:0000313" key="11">
    <source>
        <dbReference type="EMBL" id="MBN7774306.1"/>
    </source>
</evidence>
<keyword evidence="7" id="KW-0511">Multifunctional enzyme</keyword>
<dbReference type="GO" id="GO:0006289">
    <property type="term" value="P:nucleotide-excision repair"/>
    <property type="evidence" value="ECO:0007669"/>
    <property type="project" value="InterPro"/>
</dbReference>
<dbReference type="EMBL" id="JAFJZZ010000008">
    <property type="protein sequence ID" value="MBN7774306.1"/>
    <property type="molecule type" value="Genomic_DNA"/>
</dbReference>
<evidence type="ECO:0000256" key="7">
    <source>
        <dbReference type="ARBA" id="ARBA00023268"/>
    </source>
</evidence>
<dbReference type="InterPro" id="IPR052054">
    <property type="entry name" value="Oxidative_DNA_repair_enzyme"/>
</dbReference>
<sequence>MVVRENITDFHPDHTFDSGQCFRWTKERDGSYNGIAFGMPVNIRFQPYEDEKSAGTLIIDNIDEEAYEQKWKPYLDLDTDYSAVKKLLSEKDEVLAKAIDYGHGIRILRQESWEALISFIVSQNNNITRIKKCIDGLCERFGEHAGEYRGKSYYSFPTAVRLAGLTEEDLAPIRLGYRAKYILETAKAVAGEKDPEACISEACHLNRMRQASTEEAYDYLTQLCGVGPKVANCILLYGMAKHESFPIDVWVKRVMNRLYGIEENDVKTMAEYAKQNFGEYGGIAQHYLFYYIRSI</sequence>
<keyword evidence="5" id="KW-0234">DNA repair</keyword>
<dbReference type="RefSeq" id="WP_206583148.1">
    <property type="nucleotide sequence ID" value="NZ_JAFJZZ010000008.1"/>
</dbReference>
<dbReference type="SUPFAM" id="SSF55945">
    <property type="entry name" value="TATA-box binding protein-like"/>
    <property type="match status" value="1"/>
</dbReference>
<name>A0A939DAS3_CLOAM</name>
<evidence type="ECO:0000256" key="3">
    <source>
        <dbReference type="ARBA" id="ARBA00022763"/>
    </source>
</evidence>
<evidence type="ECO:0000313" key="12">
    <source>
        <dbReference type="Proteomes" id="UP000664545"/>
    </source>
</evidence>
<dbReference type="GO" id="GO:0140078">
    <property type="term" value="F:class I DNA-(apurinic or apyrimidinic site) endonuclease activity"/>
    <property type="evidence" value="ECO:0007669"/>
    <property type="project" value="UniProtKB-EC"/>
</dbReference>
<dbReference type="Pfam" id="PF07934">
    <property type="entry name" value="OGG_N"/>
    <property type="match status" value="1"/>
</dbReference>
<dbReference type="SMART" id="SM00478">
    <property type="entry name" value="ENDO3c"/>
    <property type="match status" value="1"/>
</dbReference>